<dbReference type="AlphaFoldDB" id="A0A7M2YBE9"/>
<dbReference type="EMBL" id="CP040442">
    <property type="protein sequence ID" value="QOW11567.1"/>
    <property type="molecule type" value="Genomic_DNA"/>
</dbReference>
<dbReference type="GO" id="GO:0004803">
    <property type="term" value="F:transposase activity"/>
    <property type="evidence" value="ECO:0007669"/>
    <property type="project" value="InterPro"/>
</dbReference>
<dbReference type="RefSeq" id="WP_193811739.1">
    <property type="nucleotide sequence ID" value="NZ_CP040442.1"/>
</dbReference>
<accession>A0A7M2YBE9</accession>
<dbReference type="PANTHER" id="PTHR33055:SF3">
    <property type="entry name" value="PUTATIVE TRANSPOSASE FOR IS117-RELATED"/>
    <property type="match status" value="1"/>
</dbReference>
<dbReference type="GO" id="GO:0006313">
    <property type="term" value="P:DNA transposition"/>
    <property type="evidence" value="ECO:0007669"/>
    <property type="project" value="InterPro"/>
</dbReference>
<sequence>MCKFIGIDISKQVFDVSFLENADWKHVVLENGKVGFKKLLKLIGKEDLVVMEASGSYYLPLADFLFSMDVKVVVENPLVIKRYSQSKLKRAKTDKADSRIISEYAQKNAEDLKLWVPDSEVVSKMRQYLRVFNCFKNR</sequence>
<dbReference type="InterPro" id="IPR002525">
    <property type="entry name" value="Transp_IS110-like_N"/>
</dbReference>
<dbReference type="Pfam" id="PF01548">
    <property type="entry name" value="DEDD_Tnp_IS110"/>
    <property type="match status" value="1"/>
</dbReference>
<evidence type="ECO:0000313" key="3">
    <source>
        <dbReference type="Proteomes" id="UP000594195"/>
    </source>
</evidence>
<feature type="domain" description="Transposase IS110-like N-terminal" evidence="1">
    <location>
        <begin position="5"/>
        <end position="130"/>
    </location>
</feature>
<proteinExistence type="predicted"/>
<protein>
    <submittedName>
        <fullName evidence="2">IS110 family transposase</fullName>
    </submittedName>
</protein>
<dbReference type="PANTHER" id="PTHR33055">
    <property type="entry name" value="TRANSPOSASE FOR INSERTION SEQUENCE ELEMENT IS1111A"/>
    <property type="match status" value="1"/>
</dbReference>
<dbReference type="GO" id="GO:0003677">
    <property type="term" value="F:DNA binding"/>
    <property type="evidence" value="ECO:0007669"/>
    <property type="project" value="InterPro"/>
</dbReference>
<gene>
    <name evidence="2" type="ORF">Q73A0000_14895</name>
</gene>
<dbReference type="KEGG" id="kfa:Q73A0000_14895"/>
<evidence type="ECO:0000313" key="2">
    <source>
        <dbReference type="EMBL" id="QOW11567.1"/>
    </source>
</evidence>
<reference evidence="2 3" key="1">
    <citation type="submission" date="2019-05" db="EMBL/GenBank/DDBJ databases">
        <title>Chryseobacterium sp. isolated from King George Island, maritime Antarctica.</title>
        <authorList>
            <person name="Peng X."/>
        </authorList>
    </citation>
    <scope>NUCLEOTIDE SEQUENCE [LARGE SCALE GENOMIC DNA]</scope>
    <source>
        <strain evidence="2 3">7-3A</strain>
    </source>
</reference>
<dbReference type="Proteomes" id="UP000594195">
    <property type="component" value="Chromosome"/>
</dbReference>
<evidence type="ECO:0000259" key="1">
    <source>
        <dbReference type="Pfam" id="PF01548"/>
    </source>
</evidence>
<dbReference type="InterPro" id="IPR047650">
    <property type="entry name" value="Transpos_IS110"/>
</dbReference>
<name>A0A7M2YBE9_9FLAO</name>
<keyword evidence="3" id="KW-1185">Reference proteome</keyword>
<organism evidence="2 3">
    <name type="scientific">Kaistella flava</name>
    <name type="common">ex Peng et al. 2021</name>
    <dbReference type="NCBI Taxonomy" id="2038776"/>
    <lineage>
        <taxon>Bacteria</taxon>
        <taxon>Pseudomonadati</taxon>
        <taxon>Bacteroidota</taxon>
        <taxon>Flavobacteriia</taxon>
        <taxon>Flavobacteriales</taxon>
        <taxon>Weeksellaceae</taxon>
        <taxon>Chryseobacterium group</taxon>
        <taxon>Kaistella</taxon>
    </lineage>
</organism>